<dbReference type="PANTHER" id="PTHR23319:SF4">
    <property type="entry name" value="GRAM DOMAIN CONTAINING 1B, ISOFORM E"/>
    <property type="match status" value="1"/>
</dbReference>
<organism evidence="9 10">
    <name type="scientific">Komagataella pastoris</name>
    <name type="common">Yeast</name>
    <name type="synonym">Pichia pastoris</name>
    <dbReference type="NCBI Taxonomy" id="4922"/>
    <lineage>
        <taxon>Eukaryota</taxon>
        <taxon>Fungi</taxon>
        <taxon>Dikarya</taxon>
        <taxon>Ascomycota</taxon>
        <taxon>Saccharomycotina</taxon>
        <taxon>Pichiomycetes</taxon>
        <taxon>Pichiales</taxon>
        <taxon>Pichiaceae</taxon>
        <taxon>Komagataella</taxon>
    </lineage>
</organism>
<evidence type="ECO:0000313" key="9">
    <source>
        <dbReference type="EMBL" id="ANZ73854.1"/>
    </source>
</evidence>
<dbReference type="CDD" id="cd13220">
    <property type="entry name" value="PH-GRAM_GRAMDC"/>
    <property type="match status" value="1"/>
</dbReference>
<dbReference type="InterPro" id="IPR051482">
    <property type="entry name" value="Cholesterol_transport"/>
</dbReference>
<dbReference type="GO" id="GO:0032934">
    <property type="term" value="F:sterol binding"/>
    <property type="evidence" value="ECO:0007669"/>
    <property type="project" value="TreeGrafter"/>
</dbReference>
<feature type="region of interest" description="Disordered" evidence="6">
    <location>
        <begin position="148"/>
        <end position="251"/>
    </location>
</feature>
<dbReference type="GO" id="GO:0005739">
    <property type="term" value="C:mitochondrion"/>
    <property type="evidence" value="ECO:0007669"/>
    <property type="project" value="TreeGrafter"/>
</dbReference>
<feature type="domain" description="VASt" evidence="8">
    <location>
        <begin position="468"/>
        <end position="633"/>
    </location>
</feature>
<evidence type="ECO:0000256" key="5">
    <source>
        <dbReference type="ARBA" id="ARBA00023136"/>
    </source>
</evidence>
<sequence length="716" mass="80946">MSKEIIYDENEDGWSYSFPSSLDNLQDTLIDNKAPDEISLPSDTEEDKERNHSEVPPVDIKESSILLEVTDDSFAKNSVKVTKRNGSNGHRRLAKLNEKNGSYSSSTSSLAPSFLVKPSPAADPFLSKPPIQLQRYDDNDFEERSILDDDAHSINSPSIKTATTLTSPTTPKSRNSNGEPEKSVAKEQLKSLNIDQPIPEEPTVDNNGITATSPDMLSYRKSSRKKTVTSISSVDDVAPPSPNDTRTSTRDSFDRSLYADELYLDTRYRYATPERNTAFHDLFKNIPLDDRFLDDFSCALSREILVQGRIYVSERHICFNANILGWVTNLEIPHQDIISFEKRTTAGIFPNGIVINLKDTKHSFLSFISRDSIFNFFETIWSKSVSKIQLENENADVIPHALTHYSRDMASEDQERINNIILSIDTDEEAENQQLQKVRVVRAKEKSEYKSDGPETHAPTSAAIDLSNETILCEDILNAPIGLTFNILFGKNIKFHQFLMEKSDGLDFTSYGEFVNNERSFEYQKSLGYSIGPKSTKCVVKESIEHFDYDSYIMVLTETKSPDVPSGGSFSVNTRYIFTWAKGNKTKLTLSYFINWTGSSWIKSMIEKSTAQGQKSFSELLFKQLKLIIAENTLVVAGDEEVPVTFSQEQLEEPEKVTEKIQHSTELATENTGFSKFDIWHLLVLLLIVLQILTYRELLATKQEMKLLAKSLSTKK</sequence>
<dbReference type="InterPro" id="IPR011993">
    <property type="entry name" value="PH-like_dom_sf"/>
</dbReference>
<accession>A0A1B2J784</accession>
<protein>
    <submittedName>
        <fullName evidence="9">BA75_01454T0</fullName>
    </submittedName>
</protein>
<evidence type="ECO:0000259" key="8">
    <source>
        <dbReference type="PROSITE" id="PS51778"/>
    </source>
</evidence>
<dbReference type="OrthoDB" id="2162691at2759"/>
<name>A0A1B2J784_PICPA</name>
<dbReference type="Gene3D" id="2.30.29.30">
    <property type="entry name" value="Pleckstrin-homology domain (PH domain)/Phosphotyrosine-binding domain (PTB)"/>
    <property type="match status" value="1"/>
</dbReference>
<dbReference type="GO" id="GO:0032541">
    <property type="term" value="C:cortical endoplasmic reticulum"/>
    <property type="evidence" value="ECO:0007669"/>
    <property type="project" value="TreeGrafter"/>
</dbReference>
<evidence type="ECO:0000256" key="7">
    <source>
        <dbReference type="SAM" id="Phobius"/>
    </source>
</evidence>
<dbReference type="Pfam" id="PF16016">
    <property type="entry name" value="VASt"/>
    <property type="match status" value="1"/>
</dbReference>
<feature type="region of interest" description="Disordered" evidence="6">
    <location>
        <begin position="80"/>
        <end position="110"/>
    </location>
</feature>
<feature type="compositionally biased region" description="Low complexity" evidence="6">
    <location>
        <begin position="160"/>
        <end position="173"/>
    </location>
</feature>
<feature type="transmembrane region" description="Helical" evidence="7">
    <location>
        <begin position="679"/>
        <end position="698"/>
    </location>
</feature>
<dbReference type="PROSITE" id="PS51778">
    <property type="entry name" value="VAST"/>
    <property type="match status" value="1"/>
</dbReference>
<dbReference type="GO" id="GO:0120015">
    <property type="term" value="F:sterol transfer activity"/>
    <property type="evidence" value="ECO:0007669"/>
    <property type="project" value="TreeGrafter"/>
</dbReference>
<dbReference type="EMBL" id="CP014584">
    <property type="protein sequence ID" value="ANZ73854.1"/>
    <property type="molecule type" value="Genomic_DNA"/>
</dbReference>
<dbReference type="GO" id="GO:0032366">
    <property type="term" value="P:intracellular sterol transport"/>
    <property type="evidence" value="ECO:0007669"/>
    <property type="project" value="TreeGrafter"/>
</dbReference>
<keyword evidence="10" id="KW-1185">Reference proteome</keyword>
<evidence type="ECO:0000256" key="2">
    <source>
        <dbReference type="ARBA" id="ARBA00006582"/>
    </source>
</evidence>
<dbReference type="InterPro" id="IPR004182">
    <property type="entry name" value="GRAM"/>
</dbReference>
<keyword evidence="5 7" id="KW-0472">Membrane</keyword>
<reference evidence="9 10" key="1">
    <citation type="submission" date="2016-02" db="EMBL/GenBank/DDBJ databases">
        <title>Comparative genomic and transcriptomic foundation for Pichia pastoris.</title>
        <authorList>
            <person name="Love K.R."/>
            <person name="Shah K.A."/>
            <person name="Whittaker C.A."/>
            <person name="Wu J."/>
            <person name="Bartlett M.C."/>
            <person name="Ma D."/>
            <person name="Leeson R.L."/>
            <person name="Priest M."/>
            <person name="Young S.K."/>
            <person name="Love J.C."/>
        </authorList>
    </citation>
    <scope>NUCLEOTIDE SEQUENCE [LARGE SCALE GENOMIC DNA]</scope>
    <source>
        <strain evidence="9 10">ATCC 28485</strain>
    </source>
</reference>
<dbReference type="GO" id="GO:0140268">
    <property type="term" value="C:endoplasmic reticulum-plasma membrane contact site"/>
    <property type="evidence" value="ECO:0007669"/>
    <property type="project" value="TreeGrafter"/>
</dbReference>
<dbReference type="AlphaFoldDB" id="A0A1B2J784"/>
<dbReference type="PANTHER" id="PTHR23319">
    <property type="entry name" value="GRAM DOMAIN CONTAINING 1B, ISOFORM E"/>
    <property type="match status" value="1"/>
</dbReference>
<evidence type="ECO:0000313" key="10">
    <source>
        <dbReference type="Proteomes" id="UP000094565"/>
    </source>
</evidence>
<comment type="subcellular location">
    <subcellularLocation>
        <location evidence="1">Membrane</location>
        <topology evidence="1">Single-pass membrane protein</topology>
    </subcellularLocation>
</comment>
<dbReference type="GO" id="GO:0005789">
    <property type="term" value="C:endoplasmic reticulum membrane"/>
    <property type="evidence" value="ECO:0007669"/>
    <property type="project" value="TreeGrafter"/>
</dbReference>
<keyword evidence="3 7" id="KW-0812">Transmembrane</keyword>
<evidence type="ECO:0000256" key="6">
    <source>
        <dbReference type="SAM" id="MobiDB-lite"/>
    </source>
</evidence>
<dbReference type="GO" id="GO:0005886">
    <property type="term" value="C:plasma membrane"/>
    <property type="evidence" value="ECO:0007669"/>
    <property type="project" value="TreeGrafter"/>
</dbReference>
<dbReference type="InterPro" id="IPR031968">
    <property type="entry name" value="VASt"/>
</dbReference>
<evidence type="ECO:0000256" key="4">
    <source>
        <dbReference type="ARBA" id="ARBA00022989"/>
    </source>
</evidence>
<proteinExistence type="inferred from homology"/>
<gene>
    <name evidence="9" type="ORF">ATY40_BA7501454</name>
</gene>
<keyword evidence="4 7" id="KW-1133">Transmembrane helix</keyword>
<dbReference type="SMART" id="SM00568">
    <property type="entry name" value="GRAM"/>
    <property type="match status" value="1"/>
</dbReference>
<dbReference type="Pfam" id="PF02893">
    <property type="entry name" value="GRAM"/>
    <property type="match status" value="1"/>
</dbReference>
<feature type="compositionally biased region" description="Polar residues" evidence="6">
    <location>
        <begin position="204"/>
        <end position="215"/>
    </location>
</feature>
<dbReference type="Proteomes" id="UP000094565">
    <property type="component" value="Chromosome 1"/>
</dbReference>
<feature type="compositionally biased region" description="Basic and acidic residues" evidence="6">
    <location>
        <begin position="179"/>
        <end position="189"/>
    </location>
</feature>
<evidence type="ECO:0000256" key="1">
    <source>
        <dbReference type="ARBA" id="ARBA00004167"/>
    </source>
</evidence>
<comment type="similarity">
    <text evidence="2">Belongs to the YSP2 family.</text>
</comment>
<evidence type="ECO:0000256" key="3">
    <source>
        <dbReference type="ARBA" id="ARBA00022692"/>
    </source>
</evidence>
<feature type="region of interest" description="Disordered" evidence="6">
    <location>
        <begin position="30"/>
        <end position="62"/>
    </location>
</feature>